<feature type="transmembrane region" description="Helical" evidence="5">
    <location>
        <begin position="66"/>
        <end position="91"/>
    </location>
</feature>
<evidence type="ECO:0000256" key="2">
    <source>
        <dbReference type="ARBA" id="ARBA00022692"/>
    </source>
</evidence>
<keyword evidence="8" id="KW-1185">Reference proteome</keyword>
<sequence>MAPPRAKARKWYNIHEEPQAGIGISLTPFSPDDSIQVAPCRYIRSSSQPLAVGASAHGTSWVKTGFIWLFTIFFTAFQTWCCTFAVSTVLYKFGCTPEGSTTVCIPLEILPGFGPFFRLQHRLAQMSGKIDDMQYKLSRLEDQLPLDFHNRDFALWGLGAQVIPELTSRDEGDANAVLPSAVLDDPPLLGECWEFMGRRGQIGIQLSDAANITAMSLSQPFDESVLVPLVHAHYNATSPQSRQIFAVTSPVAKVVRFDIVVVEVLDNWGGESTCLYHIGVHGLED</sequence>
<dbReference type="Pfam" id="PF07738">
    <property type="entry name" value="Sad1_UNC"/>
    <property type="match status" value="1"/>
</dbReference>
<dbReference type="STRING" id="240176.A8PE15"/>
<keyword evidence="4 5" id="KW-0472">Membrane</keyword>
<evidence type="ECO:0000256" key="3">
    <source>
        <dbReference type="ARBA" id="ARBA00022989"/>
    </source>
</evidence>
<dbReference type="InterPro" id="IPR012919">
    <property type="entry name" value="SUN_dom"/>
</dbReference>
<dbReference type="PANTHER" id="PTHR12911">
    <property type="entry name" value="SAD1/UNC-84-LIKE PROTEIN-RELATED"/>
    <property type="match status" value="1"/>
</dbReference>
<accession>A8PE15</accession>
<feature type="domain" description="SUN" evidence="6">
    <location>
        <begin position="232"/>
        <end position="282"/>
    </location>
</feature>
<dbReference type="EMBL" id="AACS02000007">
    <property type="protein sequence ID" value="EAU81114.2"/>
    <property type="molecule type" value="Genomic_DNA"/>
</dbReference>
<keyword evidence="2 5" id="KW-0812">Transmembrane</keyword>
<dbReference type="HOGENOM" id="CLU_976639_0_0_1"/>
<evidence type="ECO:0000256" key="4">
    <source>
        <dbReference type="ARBA" id="ARBA00023136"/>
    </source>
</evidence>
<dbReference type="InterPro" id="IPR045119">
    <property type="entry name" value="SUN1-5"/>
</dbReference>
<dbReference type="Gene3D" id="2.60.120.260">
    <property type="entry name" value="Galactose-binding domain-like"/>
    <property type="match status" value="2"/>
</dbReference>
<dbReference type="KEGG" id="cci:CC1G_09756"/>
<dbReference type="GO" id="GO:0043495">
    <property type="term" value="F:protein-membrane adaptor activity"/>
    <property type="evidence" value="ECO:0007669"/>
    <property type="project" value="TreeGrafter"/>
</dbReference>
<name>A8PE15_COPC7</name>
<dbReference type="OrthoDB" id="342281at2759"/>
<dbReference type="PANTHER" id="PTHR12911:SF8">
    <property type="entry name" value="KLAROID PROTEIN-RELATED"/>
    <property type="match status" value="1"/>
</dbReference>
<dbReference type="RefSeq" id="XP_001840705.2">
    <property type="nucleotide sequence ID" value="XM_001840653.2"/>
</dbReference>
<keyword evidence="3 5" id="KW-1133">Transmembrane helix</keyword>
<dbReference type="Proteomes" id="UP000001861">
    <property type="component" value="Unassembled WGS sequence"/>
</dbReference>
<dbReference type="InParanoid" id="A8PE15"/>
<evidence type="ECO:0000313" key="7">
    <source>
        <dbReference type="EMBL" id="EAU81114.2"/>
    </source>
</evidence>
<evidence type="ECO:0000256" key="1">
    <source>
        <dbReference type="ARBA" id="ARBA00004370"/>
    </source>
</evidence>
<reference evidence="7 8" key="1">
    <citation type="journal article" date="2010" name="Proc. Natl. Acad. Sci. U.S.A.">
        <title>Insights into evolution of multicellular fungi from the assembled chromosomes of the mushroom Coprinopsis cinerea (Coprinus cinereus).</title>
        <authorList>
            <person name="Stajich J.E."/>
            <person name="Wilke S.K."/>
            <person name="Ahren D."/>
            <person name="Au C.H."/>
            <person name="Birren B.W."/>
            <person name="Borodovsky M."/>
            <person name="Burns C."/>
            <person name="Canback B."/>
            <person name="Casselton L.A."/>
            <person name="Cheng C.K."/>
            <person name="Deng J."/>
            <person name="Dietrich F.S."/>
            <person name="Fargo D.C."/>
            <person name="Farman M.L."/>
            <person name="Gathman A.C."/>
            <person name="Goldberg J."/>
            <person name="Guigo R."/>
            <person name="Hoegger P.J."/>
            <person name="Hooker J.B."/>
            <person name="Huggins A."/>
            <person name="James T.Y."/>
            <person name="Kamada T."/>
            <person name="Kilaru S."/>
            <person name="Kodira C."/>
            <person name="Kues U."/>
            <person name="Kupfer D."/>
            <person name="Kwan H.S."/>
            <person name="Lomsadze A."/>
            <person name="Li W."/>
            <person name="Lilly W.W."/>
            <person name="Ma L.J."/>
            <person name="Mackey A.J."/>
            <person name="Manning G."/>
            <person name="Martin F."/>
            <person name="Muraguchi H."/>
            <person name="Natvig D.O."/>
            <person name="Palmerini H."/>
            <person name="Ramesh M.A."/>
            <person name="Rehmeyer C.J."/>
            <person name="Roe B.A."/>
            <person name="Shenoy N."/>
            <person name="Stanke M."/>
            <person name="Ter-Hovhannisyan V."/>
            <person name="Tunlid A."/>
            <person name="Velagapudi R."/>
            <person name="Vision T.J."/>
            <person name="Zeng Q."/>
            <person name="Zolan M.E."/>
            <person name="Pukkila P.J."/>
        </authorList>
    </citation>
    <scope>NUCLEOTIDE SEQUENCE [LARGE SCALE GENOMIC DNA]</scope>
    <source>
        <strain evidence="8">Okayama-7 / 130 / ATCC MYA-4618 / FGSC 9003</strain>
    </source>
</reference>
<evidence type="ECO:0000313" key="8">
    <source>
        <dbReference type="Proteomes" id="UP000001861"/>
    </source>
</evidence>
<comment type="caution">
    <text evidence="7">The sequence shown here is derived from an EMBL/GenBank/DDBJ whole genome shotgun (WGS) entry which is preliminary data.</text>
</comment>
<dbReference type="VEuPathDB" id="FungiDB:CC1G_09756"/>
<dbReference type="AlphaFoldDB" id="A8PE15"/>
<comment type="subcellular location">
    <subcellularLocation>
        <location evidence="1">Membrane</location>
    </subcellularLocation>
</comment>
<organism evidence="7 8">
    <name type="scientific">Coprinopsis cinerea (strain Okayama-7 / 130 / ATCC MYA-4618 / FGSC 9003)</name>
    <name type="common">Inky cap fungus</name>
    <name type="synonym">Hormographiella aspergillata</name>
    <dbReference type="NCBI Taxonomy" id="240176"/>
    <lineage>
        <taxon>Eukaryota</taxon>
        <taxon>Fungi</taxon>
        <taxon>Dikarya</taxon>
        <taxon>Basidiomycota</taxon>
        <taxon>Agaricomycotina</taxon>
        <taxon>Agaricomycetes</taxon>
        <taxon>Agaricomycetidae</taxon>
        <taxon>Agaricales</taxon>
        <taxon>Agaricineae</taxon>
        <taxon>Psathyrellaceae</taxon>
        <taxon>Coprinopsis</taxon>
    </lineage>
</organism>
<evidence type="ECO:0000256" key="5">
    <source>
        <dbReference type="SAM" id="Phobius"/>
    </source>
</evidence>
<proteinExistence type="predicted"/>
<evidence type="ECO:0000259" key="6">
    <source>
        <dbReference type="Pfam" id="PF07738"/>
    </source>
</evidence>
<protein>
    <recommendedName>
        <fullName evidence="6">SUN domain-containing protein</fullName>
    </recommendedName>
</protein>
<dbReference type="GO" id="GO:0034993">
    <property type="term" value="C:meiotic nuclear membrane microtubule tethering complex"/>
    <property type="evidence" value="ECO:0007669"/>
    <property type="project" value="TreeGrafter"/>
</dbReference>
<dbReference type="GeneID" id="6017357"/>
<gene>
    <name evidence="7" type="ORF">CC1G_09756</name>
</gene>